<organism evidence="1 2">
    <name type="scientific">Staphylococcus epidermidis (strain ATCC 12228 / FDA PCI 1200)</name>
    <dbReference type="NCBI Taxonomy" id="176280"/>
    <lineage>
        <taxon>Bacteria</taxon>
        <taxon>Bacillati</taxon>
        <taxon>Bacillota</taxon>
        <taxon>Bacilli</taxon>
        <taxon>Bacillales</taxon>
        <taxon>Staphylococcaceae</taxon>
        <taxon>Staphylococcus</taxon>
    </lineage>
</organism>
<accession>A0A0H2VH22</accession>
<evidence type="ECO:0000313" key="1">
    <source>
        <dbReference type="EMBL" id="AAO04268.1"/>
    </source>
</evidence>
<proteinExistence type="predicted"/>
<sequence>MSSYPLYYPMPKAILAYRDIISLFQGGLHTIITSVSEISGISAKTLLTCSIICGPNGHPIEVNVISTVHKPSSSTSTLYTKPKLTISIPNSGSITISRAPKILSFSASSISITSLKFSLHQYIKYPTKRQ</sequence>
<dbReference type="AlphaFoldDB" id="A0A0H2VH22"/>
<reference evidence="1 2" key="1">
    <citation type="journal article" date="2003" name="Mol. Microbiol.">
        <title>Genome-based analysis of virulence genes in a non-biofilm-forming Staphylococcus epidermidis strain (ATCC 12228).</title>
        <authorList>
            <person name="Zhang Y.Q."/>
            <person name="Ren S.X."/>
            <person name="Li H.L."/>
            <person name="Wang Y.X."/>
            <person name="Fu G."/>
            <person name="Yang J."/>
            <person name="Qin Z.Q."/>
            <person name="Miao Y.G."/>
            <person name="Wang W.Y."/>
            <person name="Chen R.S."/>
            <person name="Shen Y."/>
            <person name="Chen Z."/>
            <person name="Yuan Z.H."/>
            <person name="Zhao G.P."/>
            <person name="Qu D."/>
            <person name="Danchin A."/>
            <person name="Wen Y.M."/>
        </authorList>
    </citation>
    <scope>NUCLEOTIDE SEQUENCE [LARGE SCALE GENOMIC DNA]</scope>
    <source>
        <strain evidence="2">ATCC 12228 / FDA PCI 1200</strain>
    </source>
</reference>
<dbReference type="Proteomes" id="UP000001411">
    <property type="component" value="Chromosome"/>
</dbReference>
<dbReference type="HOGENOM" id="CLU_1936832_0_0_9"/>
<name>A0A0H2VH22_STAES</name>
<gene>
    <name evidence="1" type="ordered locus">SE_0671</name>
</gene>
<evidence type="ECO:0000313" key="2">
    <source>
        <dbReference type="Proteomes" id="UP000001411"/>
    </source>
</evidence>
<dbReference type="KEGG" id="sep:SE_0671"/>
<dbReference type="EMBL" id="AE015929">
    <property type="protein sequence ID" value="AAO04268.1"/>
    <property type="molecule type" value="Genomic_DNA"/>
</dbReference>
<protein>
    <submittedName>
        <fullName evidence="1">Uncharacterized protein</fullName>
    </submittedName>
</protein>